<evidence type="ECO:0000256" key="3">
    <source>
        <dbReference type="ARBA" id="ARBA00022840"/>
    </source>
</evidence>
<dbReference type="GO" id="GO:0006515">
    <property type="term" value="P:protein quality control for misfolded or incompletely synthesized proteins"/>
    <property type="evidence" value="ECO:0007669"/>
    <property type="project" value="TreeGrafter"/>
</dbReference>
<feature type="domain" description="AAA+ ATPase" evidence="5">
    <location>
        <begin position="143"/>
        <end position="284"/>
    </location>
</feature>
<evidence type="ECO:0000313" key="6">
    <source>
        <dbReference type="EMBL" id="RSH85666.1"/>
    </source>
</evidence>
<evidence type="ECO:0000256" key="2">
    <source>
        <dbReference type="ARBA" id="ARBA00022741"/>
    </source>
</evidence>
<evidence type="ECO:0000313" key="7">
    <source>
        <dbReference type="Proteomes" id="UP000279259"/>
    </source>
</evidence>
<dbReference type="SUPFAM" id="SSF52540">
    <property type="entry name" value="P-loop containing nucleoside triphosphate hydrolases"/>
    <property type="match status" value="1"/>
</dbReference>
<dbReference type="Proteomes" id="UP000279259">
    <property type="component" value="Unassembled WGS sequence"/>
</dbReference>
<dbReference type="InterPro" id="IPR003593">
    <property type="entry name" value="AAA+_ATPase"/>
</dbReference>
<dbReference type="GO" id="GO:0005524">
    <property type="term" value="F:ATP binding"/>
    <property type="evidence" value="ECO:0007669"/>
    <property type="project" value="UniProtKB-KW"/>
</dbReference>
<dbReference type="PANTHER" id="PTHR12169:SF6">
    <property type="entry name" value="AFG1-LIKE ATPASE"/>
    <property type="match status" value="1"/>
</dbReference>
<dbReference type="EMBL" id="RSCD01000019">
    <property type="protein sequence ID" value="RSH85666.1"/>
    <property type="molecule type" value="Genomic_DNA"/>
</dbReference>
<comment type="similarity">
    <text evidence="1">Belongs to the AFG1 ATPase family.</text>
</comment>
<name>A0A427Y3K8_9TREE</name>
<dbReference type="Pfam" id="PF03969">
    <property type="entry name" value="AFG1_ATPase"/>
    <property type="match status" value="1"/>
</dbReference>
<dbReference type="GO" id="GO:0016887">
    <property type="term" value="F:ATP hydrolysis activity"/>
    <property type="evidence" value="ECO:0007669"/>
    <property type="project" value="InterPro"/>
</dbReference>
<keyword evidence="3" id="KW-0067">ATP-binding</keyword>
<evidence type="ECO:0000256" key="4">
    <source>
        <dbReference type="SAM" id="MobiDB-lite"/>
    </source>
</evidence>
<evidence type="ECO:0000256" key="1">
    <source>
        <dbReference type="ARBA" id="ARBA00010322"/>
    </source>
</evidence>
<dbReference type="PANTHER" id="PTHR12169">
    <property type="entry name" value="ATPASE N2B"/>
    <property type="match status" value="1"/>
</dbReference>
<evidence type="ECO:0000259" key="5">
    <source>
        <dbReference type="SMART" id="SM00382"/>
    </source>
</evidence>
<proteinExistence type="inferred from homology"/>
<dbReference type="GO" id="GO:0005739">
    <property type="term" value="C:mitochondrion"/>
    <property type="evidence" value="ECO:0007669"/>
    <property type="project" value="TreeGrafter"/>
</dbReference>
<dbReference type="NCBIfam" id="NF040713">
    <property type="entry name" value="ZapE"/>
    <property type="match status" value="1"/>
</dbReference>
<comment type="caution">
    <text evidence="6">The sequence shown here is derived from an EMBL/GenBank/DDBJ whole genome shotgun (WGS) entry which is preliminary data.</text>
</comment>
<keyword evidence="7" id="KW-1185">Reference proteome</keyword>
<feature type="region of interest" description="Disordered" evidence="4">
    <location>
        <begin position="1"/>
        <end position="22"/>
    </location>
</feature>
<dbReference type="Gene3D" id="3.40.50.300">
    <property type="entry name" value="P-loop containing nucleotide triphosphate hydrolases"/>
    <property type="match status" value="1"/>
</dbReference>
<protein>
    <recommendedName>
        <fullName evidence="5">AAA+ ATPase domain-containing protein</fullName>
    </recommendedName>
</protein>
<sequence length="498" mass="55759">MFRQAVASSSRLARPARPAVRTARPALVPRRALHPSRTAPQASSVTVHAPDDKLSFQGGFRVATPLTPDPISRYEHLVHIGTLRPDDSQRAIIKRLERLWNDLKEYDPGPVPPQSMEITPSFFGKFFTKTPTVPPPTVPLDKVPKGLYLYGSVGTGKTMLMDLFHSTLPPRFADKQQLGSTRIHFHSFMLDVLHRQHQVTARYQKLGKGQKDALPEVARSLAAEGRVLCFDEFQVTDIVTAMILRQLLERLMGFGVVCVMTSNRHPDELYINGIQRQSFIPAIELIKERFEIVDLDSGTDYRKIPRALSHVYFSPLTPENRSEVSKLFHSMAESDPVSNVILANRKIPIWGRELVVPESSGSVARFTFADLCNKPLSAADYIEVTNTFKTVFVEDVPRMGLGERDQARRFITFIDACYENRTKLFISSEVPIFQVFSNESGTAADDGHMRAVMDDLGLSADEVGSSSLFSGDEELFAFARCVSRLSQMGTKEWSELTG</sequence>
<accession>A0A427Y3K8</accession>
<dbReference type="SMART" id="SM00382">
    <property type="entry name" value="AAA"/>
    <property type="match status" value="1"/>
</dbReference>
<keyword evidence="2" id="KW-0547">Nucleotide-binding</keyword>
<dbReference type="InterPro" id="IPR027417">
    <property type="entry name" value="P-loop_NTPase"/>
</dbReference>
<gene>
    <name evidence="6" type="ORF">EHS25_003807</name>
</gene>
<reference evidence="6 7" key="1">
    <citation type="submission" date="2018-11" db="EMBL/GenBank/DDBJ databases">
        <title>Genome sequence of Saitozyma podzolica DSM 27192.</title>
        <authorList>
            <person name="Aliyu H."/>
            <person name="Gorte O."/>
            <person name="Ochsenreither K."/>
        </authorList>
    </citation>
    <scope>NUCLEOTIDE SEQUENCE [LARGE SCALE GENOMIC DNA]</scope>
    <source>
        <strain evidence="6 7">DSM 27192</strain>
    </source>
</reference>
<dbReference type="OrthoDB" id="548867at2759"/>
<organism evidence="6 7">
    <name type="scientific">Saitozyma podzolica</name>
    <dbReference type="NCBI Taxonomy" id="1890683"/>
    <lineage>
        <taxon>Eukaryota</taxon>
        <taxon>Fungi</taxon>
        <taxon>Dikarya</taxon>
        <taxon>Basidiomycota</taxon>
        <taxon>Agaricomycotina</taxon>
        <taxon>Tremellomycetes</taxon>
        <taxon>Tremellales</taxon>
        <taxon>Trimorphomycetaceae</taxon>
        <taxon>Saitozyma</taxon>
    </lineage>
</organism>
<dbReference type="InterPro" id="IPR005654">
    <property type="entry name" value="ATPase_AFG1-like"/>
</dbReference>
<dbReference type="AlphaFoldDB" id="A0A427Y3K8"/>